<dbReference type="EMBL" id="JMOD01000001">
    <property type="protein sequence ID" value="KCY23367.1"/>
    <property type="molecule type" value="Genomic_DNA"/>
</dbReference>
<keyword evidence="1" id="KW-0812">Transmembrane</keyword>
<dbReference type="PATRIC" id="fig|1310697.3.peg.102"/>
<dbReference type="AlphaFoldDB" id="A0A062IXY2"/>
<name>A0A062IXY2_ACIBA</name>
<dbReference type="RefSeq" id="WP_031944892.1">
    <property type="nucleotide sequence ID" value="NZ_JMOD01000001.1"/>
</dbReference>
<evidence type="ECO:0000256" key="1">
    <source>
        <dbReference type="SAM" id="Phobius"/>
    </source>
</evidence>
<evidence type="ECO:0008006" key="4">
    <source>
        <dbReference type="Google" id="ProtNLM"/>
    </source>
</evidence>
<evidence type="ECO:0000313" key="2">
    <source>
        <dbReference type="EMBL" id="KCY23367.1"/>
    </source>
</evidence>
<accession>A0A062IXY2</accession>
<proteinExistence type="predicted"/>
<reference evidence="2 3" key="1">
    <citation type="submission" date="2014-04" db="EMBL/GenBank/DDBJ databases">
        <title>Comparative genomics and transcriptomics to identify genetic mechanisms underlying the emergence of carbapenem resistant Acinetobacter baumannii (CRAb).</title>
        <authorList>
            <person name="Harris A.D."/>
            <person name="Johnson K.J."/>
            <person name="George J."/>
            <person name="Nadendla S."/>
            <person name="Daugherty S.C."/>
            <person name="Parankush S."/>
            <person name="Sadzewicz L."/>
            <person name="Tallon L."/>
            <person name="Sengamalay N."/>
            <person name="Hazen T.H."/>
            <person name="Rasko D.A."/>
        </authorList>
    </citation>
    <scope>NUCLEOTIDE SEQUENCE [LARGE SCALE GENOMIC DNA]</scope>
    <source>
        <strain evidence="2 3">21072</strain>
    </source>
</reference>
<protein>
    <recommendedName>
        <fullName evidence="4">Zinc protease</fullName>
    </recommendedName>
</protein>
<keyword evidence="1" id="KW-0472">Membrane</keyword>
<gene>
    <name evidence="2" type="ORF">J596_0109</name>
</gene>
<evidence type="ECO:0000313" key="3">
    <source>
        <dbReference type="Proteomes" id="UP000027327"/>
    </source>
</evidence>
<keyword evidence="1" id="KW-1133">Transmembrane helix</keyword>
<comment type="caution">
    <text evidence="2">The sequence shown here is derived from an EMBL/GenBank/DDBJ whole genome shotgun (WGS) entry which is preliminary data.</text>
</comment>
<feature type="transmembrane region" description="Helical" evidence="1">
    <location>
        <begin position="12"/>
        <end position="31"/>
    </location>
</feature>
<dbReference type="Proteomes" id="UP000027327">
    <property type="component" value="Unassembled WGS sequence"/>
</dbReference>
<organism evidence="2 3">
    <name type="scientific">Acinetobacter baumannii 21072</name>
    <dbReference type="NCBI Taxonomy" id="1310697"/>
    <lineage>
        <taxon>Bacteria</taxon>
        <taxon>Pseudomonadati</taxon>
        <taxon>Pseudomonadota</taxon>
        <taxon>Gammaproteobacteria</taxon>
        <taxon>Moraxellales</taxon>
        <taxon>Moraxellaceae</taxon>
        <taxon>Acinetobacter</taxon>
        <taxon>Acinetobacter calcoaceticus/baumannii complex</taxon>
    </lineage>
</organism>
<sequence length="186" mass="21769">MNLFTSKTMFTLNAFKIVIYRQFIIFTLFIFRHLKSYPIRFLTLEEKALAQRVFGSLLDCERPKIIATRYLPWQAHGILMAPNGNIYVNLSDYSSNYALESKFIQGIFIHELAHVMQYQRGIHVLLKGALLQSAYYLSFKYYNPYKYTYHPQKAFSSYNIEQQGEIARDICSGKLPNIICLPQLDL</sequence>